<gene>
    <name evidence="1" type="ORF">AVEN_4654_1</name>
</gene>
<dbReference type="Proteomes" id="UP000499080">
    <property type="component" value="Unassembled WGS sequence"/>
</dbReference>
<proteinExistence type="predicted"/>
<sequence>METDISVRALRTTTEVTWSVSEIQKAQVEDPDIRPIMEKKLKSANRPFRQDIALESPATMLYWALWDFLYLKHGILYRKWENDDGSSCHWQLILPKSRIQEVLREPHDSASGGHVF</sequence>
<keyword evidence="2" id="KW-1185">Reference proteome</keyword>
<reference evidence="1 2" key="1">
    <citation type="journal article" date="2019" name="Sci. Rep.">
        <title>Orb-weaving spider Araneus ventricosus genome elucidates the spidroin gene catalogue.</title>
        <authorList>
            <person name="Kono N."/>
            <person name="Nakamura H."/>
            <person name="Ohtoshi R."/>
            <person name="Moran D.A.P."/>
            <person name="Shinohara A."/>
            <person name="Yoshida Y."/>
            <person name="Fujiwara M."/>
            <person name="Mori M."/>
            <person name="Tomita M."/>
            <person name="Arakawa K."/>
        </authorList>
    </citation>
    <scope>NUCLEOTIDE SEQUENCE [LARGE SCALE GENOMIC DNA]</scope>
</reference>
<evidence type="ECO:0000313" key="1">
    <source>
        <dbReference type="EMBL" id="GBM71344.1"/>
    </source>
</evidence>
<comment type="caution">
    <text evidence="1">The sequence shown here is derived from an EMBL/GenBank/DDBJ whole genome shotgun (WGS) entry which is preliminary data.</text>
</comment>
<dbReference type="AlphaFoldDB" id="A0A4Y2I0H3"/>
<evidence type="ECO:0000313" key="2">
    <source>
        <dbReference type="Proteomes" id="UP000499080"/>
    </source>
</evidence>
<organism evidence="1 2">
    <name type="scientific">Araneus ventricosus</name>
    <name type="common">Orbweaver spider</name>
    <name type="synonym">Epeira ventricosa</name>
    <dbReference type="NCBI Taxonomy" id="182803"/>
    <lineage>
        <taxon>Eukaryota</taxon>
        <taxon>Metazoa</taxon>
        <taxon>Ecdysozoa</taxon>
        <taxon>Arthropoda</taxon>
        <taxon>Chelicerata</taxon>
        <taxon>Arachnida</taxon>
        <taxon>Araneae</taxon>
        <taxon>Araneomorphae</taxon>
        <taxon>Entelegynae</taxon>
        <taxon>Araneoidea</taxon>
        <taxon>Araneidae</taxon>
        <taxon>Araneus</taxon>
    </lineage>
</organism>
<dbReference type="OrthoDB" id="10062030at2759"/>
<protein>
    <submittedName>
        <fullName evidence="1">Uncharacterized protein</fullName>
    </submittedName>
</protein>
<dbReference type="EMBL" id="BGPR01002308">
    <property type="protein sequence ID" value="GBM71344.1"/>
    <property type="molecule type" value="Genomic_DNA"/>
</dbReference>
<accession>A0A4Y2I0H3</accession>
<name>A0A4Y2I0H3_ARAVE</name>